<accession>A0A3G2T639</accession>
<proteinExistence type="predicted"/>
<reference evidence="1 2" key="1">
    <citation type="submission" date="2018-10" db="EMBL/GenBank/DDBJ databases">
        <title>The complete genome of Acinetobacter wuhouensis strain WCHAW010062.</title>
        <authorList>
            <person name="Hu Y."/>
            <person name="Long H."/>
            <person name="Feng Y."/>
            <person name="Zong Z."/>
        </authorList>
    </citation>
    <scope>NUCLEOTIDE SEQUENCE [LARGE SCALE GENOMIC DNA]</scope>
    <source>
        <strain evidence="1 2">WCHAW010062</strain>
    </source>
</reference>
<dbReference type="AlphaFoldDB" id="A0A3G2T639"/>
<dbReference type="RefSeq" id="WP_087553138.1">
    <property type="nucleotide sequence ID" value="NZ_CP033133.1"/>
</dbReference>
<dbReference type="Proteomes" id="UP000279962">
    <property type="component" value="Chromosome"/>
</dbReference>
<evidence type="ECO:0000313" key="1">
    <source>
        <dbReference type="EMBL" id="AYO55773.1"/>
    </source>
</evidence>
<dbReference type="EMBL" id="CP033133">
    <property type="protein sequence ID" value="AYO55773.1"/>
    <property type="molecule type" value="Genomic_DNA"/>
</dbReference>
<gene>
    <name evidence="1" type="ORF">CDG68_19930</name>
</gene>
<organism evidence="1 2">
    <name type="scientific">Acinetobacter wuhouensis</name>
    <dbReference type="NCBI Taxonomy" id="1879050"/>
    <lineage>
        <taxon>Bacteria</taxon>
        <taxon>Pseudomonadati</taxon>
        <taxon>Pseudomonadota</taxon>
        <taxon>Gammaproteobacteria</taxon>
        <taxon>Moraxellales</taxon>
        <taxon>Moraxellaceae</taxon>
        <taxon>Acinetobacter</taxon>
    </lineage>
</organism>
<name>A0A3G2T639_9GAMM</name>
<sequence>MIKQQILNFLNELENDKIDSFFRFLIQIKYQQHLSKQQLYQVLMETLQDDVHEQSCAYNILTDTLDYFVGYHSPLVPTHFAYAFVKALGE</sequence>
<protein>
    <submittedName>
        <fullName evidence="1">Uncharacterized protein</fullName>
    </submittedName>
</protein>
<evidence type="ECO:0000313" key="2">
    <source>
        <dbReference type="Proteomes" id="UP000279962"/>
    </source>
</evidence>